<reference evidence="7 8" key="1">
    <citation type="submission" date="2019-04" db="EMBL/GenBank/DDBJ databases">
        <authorList>
            <person name="Van Vliet M D."/>
        </authorList>
    </citation>
    <scope>NUCLEOTIDE SEQUENCE [LARGE SCALE GENOMIC DNA]</scope>
    <source>
        <strain evidence="7 8">F21</strain>
    </source>
</reference>
<dbReference type="InterPro" id="IPR017853">
    <property type="entry name" value="GH"/>
</dbReference>
<sequence length="1025" mass="109559">MSSWTNLSGSAASISTATSDGARCLSIGAGGVIRQDLSHVLTGGETLTLRYDSYRGGASYTRTIKLVAKNGETYTTLCERTDTVGDGTWPTAALDYVVEPAHVGSELAIEITGVAGYCWLDHFRMYSSPPDSPRIVGYLPHYRSLIPDQLDSLTHVIAFNVIPDPLTGTFKVFSEVGGVTTYESATGAAGLTSTDIEQIVAACASRGVKASVCIGGGDIYAEFQGLAINGMIDTFAAYVRDMALAYGLDGIDIDWEHPNTSEDPDRAEQLFAALEQELSPHGIELTAAWTGYAGATYALEAVRRCRPYTDAVYVMSYGNTLSSFQERFDLYAQSESAGGQGYSATKVCPGVPFFGRSADRSVVKPYAQIVALSGGSIDPALDVYNFEGKDLLYVGQNTMQSINGFSADAGCGMMIWEVGQDVEFSHTNSLLGALSWAIDPSPSVAGLGYAEVWGMDDNRQFQFSTNGTSLGATFDTNHNGIAQINDDGTFIFAPNSGNGNDTILLSTPIVLTNGATSKVKLSYDLSSVDFSVDPSTQTILDVILMDSVSSDSVTIRLLDVDTSDTLRGQVYLREEGTPPNLFLGNQTAQPVLSTNVSTVISVELDYSAGGYAWDINGATGSGAVDLAGLGIDRFDSIKIVYNNWSNSTDKAVFDHLMVETFMTQPESIYIVEYQMNDVATTALSSVDQTGNDPGSFPALTGIDAATDGLGNVLFRDVTASKGPTMSLADVYSNGVYTIDLYISEWDQTAENHGNLIRASVQSSLTDGESMMIGLGVDSNYNGMVVSSWVAPGTYVSGSTINEIPYQSNGTGIVMRLQFDLDDGSYRASWKWDTDASFTQYDSGASMNLVNYNQFKLNINTAGSWPADQSMSIGYMTLNQEPQITVESGYSLWLDNYPGLGAATNLTDNADGDALDNLAEYALGGNPVDAADVGVASVSAIMEEGGVNYLEYVHPVRYDADIRGLTYYLESDEDLVNAPGWVGVVYEVIGTNFNFGAAGFNSVTNRISIDAKVQQFLRLRVGAAGL</sequence>
<dbReference type="InterPro" id="IPR001223">
    <property type="entry name" value="Glyco_hydro18_cat"/>
</dbReference>
<evidence type="ECO:0000256" key="5">
    <source>
        <dbReference type="RuleBase" id="RU000489"/>
    </source>
</evidence>
<evidence type="ECO:0000313" key="8">
    <source>
        <dbReference type="Proteomes" id="UP000346198"/>
    </source>
</evidence>
<evidence type="ECO:0000259" key="6">
    <source>
        <dbReference type="PROSITE" id="PS51910"/>
    </source>
</evidence>
<name>A0A6C2UKN5_9BACT</name>
<dbReference type="EMBL" id="CAAHFH010000002">
    <property type="protein sequence ID" value="VGO20795.1"/>
    <property type="molecule type" value="Genomic_DNA"/>
</dbReference>
<dbReference type="Proteomes" id="UP000346198">
    <property type="component" value="Unassembled WGS sequence"/>
</dbReference>
<comment type="catalytic activity">
    <reaction evidence="1">
        <text>Random endo-hydrolysis of N-acetyl-beta-D-glucosaminide (1-&gt;4)-beta-linkages in chitin and chitodextrins.</text>
        <dbReference type="EC" id="3.2.1.14"/>
    </reaction>
</comment>
<dbReference type="EC" id="3.2.1.14" evidence="2"/>
<dbReference type="PANTHER" id="PTHR11177">
    <property type="entry name" value="CHITINASE"/>
    <property type="match status" value="1"/>
</dbReference>
<dbReference type="GO" id="GO:0005975">
    <property type="term" value="P:carbohydrate metabolic process"/>
    <property type="evidence" value="ECO:0007669"/>
    <property type="project" value="InterPro"/>
</dbReference>
<protein>
    <recommendedName>
        <fullName evidence="2">chitinase</fullName>
        <ecNumber evidence="2">3.2.1.14</ecNumber>
    </recommendedName>
</protein>
<keyword evidence="8" id="KW-1185">Reference proteome</keyword>
<dbReference type="SMART" id="SM00636">
    <property type="entry name" value="Glyco_18"/>
    <property type="match status" value="1"/>
</dbReference>
<gene>
    <name evidence="7" type="ORF">SCARR_02862</name>
</gene>
<dbReference type="GO" id="GO:0008061">
    <property type="term" value="F:chitin binding"/>
    <property type="evidence" value="ECO:0007669"/>
    <property type="project" value="InterPro"/>
</dbReference>
<dbReference type="InterPro" id="IPR011583">
    <property type="entry name" value="Chitinase_II/V-like_cat"/>
</dbReference>
<dbReference type="PANTHER" id="PTHR11177:SF317">
    <property type="entry name" value="CHITINASE 12-RELATED"/>
    <property type="match status" value="1"/>
</dbReference>
<dbReference type="AlphaFoldDB" id="A0A6C2UKN5"/>
<dbReference type="PROSITE" id="PS51910">
    <property type="entry name" value="GH18_2"/>
    <property type="match status" value="1"/>
</dbReference>
<accession>A0A6C2UKN5</accession>
<dbReference type="InterPro" id="IPR001579">
    <property type="entry name" value="Glyco_hydro_18_chit_AS"/>
</dbReference>
<dbReference type="InterPro" id="IPR050314">
    <property type="entry name" value="Glycosyl_Hydrlase_18"/>
</dbReference>
<dbReference type="Gene3D" id="3.20.20.80">
    <property type="entry name" value="Glycosidases"/>
    <property type="match status" value="1"/>
</dbReference>
<feature type="domain" description="GH18" evidence="6">
    <location>
        <begin position="133"/>
        <end position="437"/>
    </location>
</feature>
<evidence type="ECO:0000313" key="7">
    <source>
        <dbReference type="EMBL" id="VGO20795.1"/>
    </source>
</evidence>
<keyword evidence="4 5" id="KW-0326">Glycosidase</keyword>
<dbReference type="GO" id="GO:0008843">
    <property type="term" value="F:endochitinase activity"/>
    <property type="evidence" value="ECO:0007669"/>
    <property type="project" value="UniProtKB-EC"/>
</dbReference>
<evidence type="ECO:0000256" key="4">
    <source>
        <dbReference type="ARBA" id="ARBA00023295"/>
    </source>
</evidence>
<proteinExistence type="predicted"/>
<organism evidence="7 8">
    <name type="scientific">Pontiella sulfatireligans</name>
    <dbReference type="NCBI Taxonomy" id="2750658"/>
    <lineage>
        <taxon>Bacteria</taxon>
        <taxon>Pseudomonadati</taxon>
        <taxon>Kiritimatiellota</taxon>
        <taxon>Kiritimatiellia</taxon>
        <taxon>Kiritimatiellales</taxon>
        <taxon>Pontiellaceae</taxon>
        <taxon>Pontiella</taxon>
    </lineage>
</organism>
<evidence type="ECO:0000256" key="1">
    <source>
        <dbReference type="ARBA" id="ARBA00000822"/>
    </source>
</evidence>
<dbReference type="PROSITE" id="PS01095">
    <property type="entry name" value="GH18_1"/>
    <property type="match status" value="1"/>
</dbReference>
<dbReference type="Gene3D" id="2.60.120.260">
    <property type="entry name" value="Galactose-binding domain-like"/>
    <property type="match status" value="1"/>
</dbReference>
<evidence type="ECO:0000256" key="2">
    <source>
        <dbReference type="ARBA" id="ARBA00012729"/>
    </source>
</evidence>
<dbReference type="SUPFAM" id="SSF51445">
    <property type="entry name" value="(Trans)glycosidases"/>
    <property type="match status" value="1"/>
</dbReference>
<keyword evidence="3 5" id="KW-0378">Hydrolase</keyword>
<dbReference type="Pfam" id="PF00704">
    <property type="entry name" value="Glyco_hydro_18"/>
    <property type="match status" value="1"/>
</dbReference>
<evidence type="ECO:0000256" key="3">
    <source>
        <dbReference type="ARBA" id="ARBA00022801"/>
    </source>
</evidence>